<evidence type="ECO:0000313" key="1">
    <source>
        <dbReference type="EMBL" id="KAF0303088.1"/>
    </source>
</evidence>
<dbReference type="AlphaFoldDB" id="A0A6A4WLJ5"/>
<reference evidence="1 2" key="1">
    <citation type="submission" date="2019-07" db="EMBL/GenBank/DDBJ databases">
        <title>Draft genome assembly of a fouling barnacle, Amphibalanus amphitrite (Darwin, 1854): The first reference genome for Thecostraca.</title>
        <authorList>
            <person name="Kim W."/>
        </authorList>
    </citation>
    <scope>NUCLEOTIDE SEQUENCE [LARGE SCALE GENOMIC DNA]</scope>
    <source>
        <strain evidence="1">SNU_AA5</strain>
        <tissue evidence="1">Soma without cirri and trophi</tissue>
    </source>
</reference>
<proteinExistence type="predicted"/>
<sequence length="129" mass="14182">MPTEESDGAVMTSSQAHCAVWALVICTVFGAPIVQDEQDAVDRLVEQFAPLLLLHPQERWMPDDVDTFLRHVHVQTDSETIVPLVNGTLPVGPDTADHYIIAELPTADPGQGYYNIAVERDTRAVCTVQ</sequence>
<dbReference type="Proteomes" id="UP000440578">
    <property type="component" value="Unassembled WGS sequence"/>
</dbReference>
<organism evidence="1 2">
    <name type="scientific">Amphibalanus amphitrite</name>
    <name type="common">Striped barnacle</name>
    <name type="synonym">Balanus amphitrite</name>
    <dbReference type="NCBI Taxonomy" id="1232801"/>
    <lineage>
        <taxon>Eukaryota</taxon>
        <taxon>Metazoa</taxon>
        <taxon>Ecdysozoa</taxon>
        <taxon>Arthropoda</taxon>
        <taxon>Crustacea</taxon>
        <taxon>Multicrustacea</taxon>
        <taxon>Cirripedia</taxon>
        <taxon>Thoracica</taxon>
        <taxon>Thoracicalcarea</taxon>
        <taxon>Balanomorpha</taxon>
        <taxon>Balanoidea</taxon>
        <taxon>Balanidae</taxon>
        <taxon>Amphibalaninae</taxon>
        <taxon>Amphibalanus</taxon>
    </lineage>
</organism>
<name>A0A6A4WLJ5_AMPAM</name>
<protein>
    <submittedName>
        <fullName evidence="1">Uncharacterized protein</fullName>
    </submittedName>
</protein>
<dbReference type="EMBL" id="VIIS01000976">
    <property type="protein sequence ID" value="KAF0303088.1"/>
    <property type="molecule type" value="Genomic_DNA"/>
</dbReference>
<keyword evidence="2" id="KW-1185">Reference proteome</keyword>
<evidence type="ECO:0000313" key="2">
    <source>
        <dbReference type="Proteomes" id="UP000440578"/>
    </source>
</evidence>
<comment type="caution">
    <text evidence="1">The sequence shown here is derived from an EMBL/GenBank/DDBJ whole genome shotgun (WGS) entry which is preliminary data.</text>
</comment>
<accession>A0A6A4WLJ5</accession>
<gene>
    <name evidence="1" type="ORF">FJT64_024905</name>
</gene>